<name>A0A4R2ES08_9BACT</name>
<accession>A0A4R2ES08</accession>
<dbReference type="PANTHER" id="PTHR14097">
    <property type="entry name" value="OXIDOREDUCTASE HTATIP2"/>
    <property type="match status" value="1"/>
</dbReference>
<dbReference type="Proteomes" id="UP000294830">
    <property type="component" value="Unassembled WGS sequence"/>
</dbReference>
<organism evidence="2 3">
    <name type="scientific">Acetobacteroides hydrogenigenes</name>
    <dbReference type="NCBI Taxonomy" id="979970"/>
    <lineage>
        <taxon>Bacteria</taxon>
        <taxon>Pseudomonadati</taxon>
        <taxon>Bacteroidota</taxon>
        <taxon>Bacteroidia</taxon>
        <taxon>Bacteroidales</taxon>
        <taxon>Rikenellaceae</taxon>
        <taxon>Acetobacteroides</taxon>
    </lineage>
</organism>
<keyword evidence="3" id="KW-1185">Reference proteome</keyword>
<evidence type="ECO:0000313" key="2">
    <source>
        <dbReference type="EMBL" id="TCN70222.1"/>
    </source>
</evidence>
<protein>
    <submittedName>
        <fullName evidence="2">Putative NAD(P)-binding protein</fullName>
    </submittedName>
</protein>
<dbReference type="Pfam" id="PF13460">
    <property type="entry name" value="NAD_binding_10"/>
    <property type="match status" value="1"/>
</dbReference>
<dbReference type="OrthoDB" id="9798632at2"/>
<evidence type="ECO:0000259" key="1">
    <source>
        <dbReference type="Pfam" id="PF13460"/>
    </source>
</evidence>
<reference evidence="2 3" key="1">
    <citation type="submission" date="2019-03" db="EMBL/GenBank/DDBJ databases">
        <title>Genomic Encyclopedia of Archaeal and Bacterial Type Strains, Phase II (KMG-II): from individual species to whole genera.</title>
        <authorList>
            <person name="Goeker M."/>
        </authorList>
    </citation>
    <scope>NUCLEOTIDE SEQUENCE [LARGE SCALE GENOMIC DNA]</scope>
    <source>
        <strain evidence="2 3">RL-C</strain>
    </source>
</reference>
<dbReference type="EMBL" id="SLWB01000004">
    <property type="protein sequence ID" value="TCN70222.1"/>
    <property type="molecule type" value="Genomic_DNA"/>
</dbReference>
<dbReference type="PANTHER" id="PTHR14097:SF7">
    <property type="entry name" value="OXIDOREDUCTASE HTATIP2"/>
    <property type="match status" value="1"/>
</dbReference>
<sequence>MEGKIAIVIGGTGLVGTSLLEQLVADSRYSEIVAIGRSKPSVESPKISYVENDLSAPKTAAEFLFGDDLFICIGTTIKKAQTQEAFRFVDYTIPKKIAKFARKNGVKSIAAVSSVGSHRKSGNFYLKMKGKMEEAIISEAFKRTVILRPSLLLGDRKEVRIAESIGRKLAPLTNLFLWGRKMRKYRAVKASEVAAAMIHYLNLDIKGVDIIHYDQIKRVKR</sequence>
<dbReference type="InterPro" id="IPR036291">
    <property type="entry name" value="NAD(P)-bd_dom_sf"/>
</dbReference>
<gene>
    <name evidence="2" type="ORF">CLV25_104177</name>
</gene>
<dbReference type="Gene3D" id="3.40.50.720">
    <property type="entry name" value="NAD(P)-binding Rossmann-like Domain"/>
    <property type="match status" value="1"/>
</dbReference>
<dbReference type="AlphaFoldDB" id="A0A4R2ES08"/>
<dbReference type="RefSeq" id="WP_131838775.1">
    <property type="nucleotide sequence ID" value="NZ_SLWB01000004.1"/>
</dbReference>
<dbReference type="SUPFAM" id="SSF51735">
    <property type="entry name" value="NAD(P)-binding Rossmann-fold domains"/>
    <property type="match status" value="1"/>
</dbReference>
<comment type="caution">
    <text evidence="2">The sequence shown here is derived from an EMBL/GenBank/DDBJ whole genome shotgun (WGS) entry which is preliminary data.</text>
</comment>
<evidence type="ECO:0000313" key="3">
    <source>
        <dbReference type="Proteomes" id="UP000294830"/>
    </source>
</evidence>
<feature type="domain" description="NAD(P)-binding" evidence="1">
    <location>
        <begin position="10"/>
        <end position="156"/>
    </location>
</feature>
<dbReference type="InterPro" id="IPR016040">
    <property type="entry name" value="NAD(P)-bd_dom"/>
</dbReference>
<proteinExistence type="predicted"/>